<keyword evidence="2" id="KW-0418">Kinase</keyword>
<dbReference type="PROSITE" id="PS50106">
    <property type="entry name" value="PDZ"/>
    <property type="match status" value="2"/>
</dbReference>
<comment type="caution">
    <text evidence="2">The sequence shown here is derived from an EMBL/GenBank/DDBJ whole genome shotgun (WGS) entry which is preliminary data.</text>
</comment>
<dbReference type="Proteomes" id="UP001054945">
    <property type="component" value="Unassembled WGS sequence"/>
</dbReference>
<dbReference type="AlphaFoldDB" id="A0AAV4MVU8"/>
<dbReference type="GO" id="GO:0016301">
    <property type="term" value="F:kinase activity"/>
    <property type="evidence" value="ECO:0007669"/>
    <property type="project" value="UniProtKB-KW"/>
</dbReference>
<accession>A0AAV4MVU8</accession>
<dbReference type="InterPro" id="IPR001478">
    <property type="entry name" value="PDZ"/>
</dbReference>
<reference evidence="2 3" key="1">
    <citation type="submission" date="2021-06" db="EMBL/GenBank/DDBJ databases">
        <title>Caerostris extrusa draft genome.</title>
        <authorList>
            <person name="Kono N."/>
            <person name="Arakawa K."/>
        </authorList>
    </citation>
    <scope>NUCLEOTIDE SEQUENCE [LARGE SCALE GENOMIC DNA]</scope>
</reference>
<dbReference type="Gene3D" id="2.30.42.10">
    <property type="match status" value="2"/>
</dbReference>
<dbReference type="InterPro" id="IPR036034">
    <property type="entry name" value="PDZ_sf"/>
</dbReference>
<organism evidence="2 3">
    <name type="scientific">Caerostris extrusa</name>
    <name type="common">Bark spider</name>
    <name type="synonym">Caerostris bankana</name>
    <dbReference type="NCBI Taxonomy" id="172846"/>
    <lineage>
        <taxon>Eukaryota</taxon>
        <taxon>Metazoa</taxon>
        <taxon>Ecdysozoa</taxon>
        <taxon>Arthropoda</taxon>
        <taxon>Chelicerata</taxon>
        <taxon>Arachnida</taxon>
        <taxon>Araneae</taxon>
        <taxon>Araneomorphae</taxon>
        <taxon>Entelegynae</taxon>
        <taxon>Araneoidea</taxon>
        <taxon>Araneidae</taxon>
        <taxon>Caerostris</taxon>
    </lineage>
</organism>
<feature type="domain" description="PDZ" evidence="1">
    <location>
        <begin position="297"/>
        <end position="340"/>
    </location>
</feature>
<dbReference type="Pfam" id="PF00595">
    <property type="entry name" value="PDZ"/>
    <property type="match status" value="1"/>
</dbReference>
<keyword evidence="3" id="KW-1185">Reference proteome</keyword>
<dbReference type="GO" id="GO:0007165">
    <property type="term" value="P:signal transduction"/>
    <property type="evidence" value="ECO:0007669"/>
    <property type="project" value="TreeGrafter"/>
</dbReference>
<dbReference type="SUPFAM" id="SSF50156">
    <property type="entry name" value="PDZ domain-like"/>
    <property type="match status" value="2"/>
</dbReference>
<gene>
    <name evidence="2" type="primary">X975_20625</name>
    <name evidence="2" type="ORF">CEXT_183711</name>
</gene>
<protein>
    <submittedName>
        <fullName evidence="2">Membrane-associated guanylate kinase, WW and PDZ domain-containing protein 2</fullName>
    </submittedName>
</protein>
<dbReference type="SMART" id="SM00228">
    <property type="entry name" value="PDZ"/>
    <property type="match status" value="1"/>
</dbReference>
<dbReference type="GO" id="GO:0005737">
    <property type="term" value="C:cytoplasm"/>
    <property type="evidence" value="ECO:0007669"/>
    <property type="project" value="TreeGrafter"/>
</dbReference>
<sequence>MKIDTPSEIQIIILCTINLSILQVCTNISSTELSISNGGTRSSIKDSLQYTYTDIYGNNIQKHFPLSTPSNSNSRLDPPYFVPQTWNIFEHEQPVPYFSSDYRNAYQNSLYKVDESKENSINYADITVTLQRQENGFGFRIIGGTERRLAEIIANSSNPNSIKCYQVVEALHCAWGAADDGILKSGDEIVGVDGQCVLNAPHHHVVQLMSTSSENGKVTLNIRRPLFSPPENSNTSKPPDVSYPYDVTVIEMPTGFDFVIISSVSKSGSNNRVNQALLHYQKVEEDVSLDQEDFYQTVFLQRGTKGFGFSIRGGKEFQNMPLFVLRIAENGPAQQDEKLKGFIKLAYIGFMKKKV</sequence>
<evidence type="ECO:0000259" key="1">
    <source>
        <dbReference type="PROSITE" id="PS50106"/>
    </source>
</evidence>
<dbReference type="PANTHER" id="PTHR10316">
    <property type="entry name" value="MEMBRANE ASSOCIATED GUANYLATE KINASE-RELATED"/>
    <property type="match status" value="1"/>
</dbReference>
<proteinExistence type="predicted"/>
<evidence type="ECO:0000313" key="3">
    <source>
        <dbReference type="Proteomes" id="UP001054945"/>
    </source>
</evidence>
<feature type="domain" description="PDZ" evidence="1">
    <location>
        <begin position="127"/>
        <end position="224"/>
    </location>
</feature>
<keyword evidence="2" id="KW-0808">Transferase</keyword>
<evidence type="ECO:0000313" key="2">
    <source>
        <dbReference type="EMBL" id="GIX76600.1"/>
    </source>
</evidence>
<dbReference type="EMBL" id="BPLR01002680">
    <property type="protein sequence ID" value="GIX76600.1"/>
    <property type="molecule type" value="Genomic_DNA"/>
</dbReference>
<name>A0AAV4MVU8_CAEEX</name>
<dbReference type="PANTHER" id="PTHR10316:SF40">
    <property type="entry name" value="LD27118P"/>
    <property type="match status" value="1"/>
</dbReference>